<dbReference type="HOGENOM" id="CLU_176375_0_0_6"/>
<dbReference type="Proteomes" id="UP000028012">
    <property type="component" value="Unassembled WGS sequence"/>
</dbReference>
<evidence type="ECO:0000313" key="2">
    <source>
        <dbReference type="Proteomes" id="UP000028012"/>
    </source>
</evidence>
<evidence type="ECO:0000313" key="1">
    <source>
        <dbReference type="EMBL" id="KGE51837.1"/>
    </source>
</evidence>
<comment type="caution">
    <text evidence="1">The sequence shown here is derived from an EMBL/GenBank/DDBJ whole genome shotgun (WGS) entry which is preliminary data.</text>
</comment>
<proteinExistence type="predicted"/>
<accession>A0A098Q1N2</accession>
<organism evidence="1 2">
    <name type="scientific">Xanthomonas axonopodis pv. vasculorum</name>
    <dbReference type="NCBI Taxonomy" id="325777"/>
    <lineage>
        <taxon>Bacteria</taxon>
        <taxon>Pseudomonadati</taxon>
        <taxon>Pseudomonadota</taxon>
        <taxon>Gammaproteobacteria</taxon>
        <taxon>Lysobacterales</taxon>
        <taxon>Lysobacteraceae</taxon>
        <taxon>Xanthomonas</taxon>
    </lineage>
</organism>
<dbReference type="EMBL" id="JPHD02000085">
    <property type="protein sequence ID" value="KGE51837.1"/>
    <property type="molecule type" value="Genomic_DNA"/>
</dbReference>
<dbReference type="AlphaFoldDB" id="A0A098Q1N2"/>
<reference evidence="1 2" key="1">
    <citation type="submission" date="2014-09" db="EMBL/GenBank/DDBJ databases">
        <title>A draft genome sequence for Xanthomonas axonopodis pv. vasculorum NCPPB 900.</title>
        <authorList>
            <person name="Harrison J."/>
            <person name="Studholme D.J."/>
        </authorList>
    </citation>
    <scope>NUCLEOTIDE SEQUENCE [LARGE SCALE GENOMIC DNA]</scope>
    <source>
        <strain evidence="1 2">NCPPB 900</strain>
    </source>
</reference>
<dbReference type="RefSeq" id="WP_042823050.1">
    <property type="nucleotide sequence ID" value="NZ_CP053649.1"/>
</dbReference>
<sequence>MKVVEIGRRNNAPSANDPMHDVSVFSIAIDSETPFWLEQSIRGGHAERGGCTMLALHELDAWRGDWRADVTKAGCAWVIPILEKALRTNDAQAAIDAILAQVQAPG</sequence>
<gene>
    <name evidence="1" type="ORF">GW15_0212395</name>
</gene>
<protein>
    <submittedName>
        <fullName evidence="1">Uncharacterized protein</fullName>
    </submittedName>
</protein>
<name>A0A098Q1N2_9XANT</name>
<dbReference type="eggNOG" id="ENOG5031JPU">
    <property type="taxonomic scope" value="Bacteria"/>
</dbReference>
<dbReference type="STRING" id="325777.GW15_0212395"/>
<dbReference type="GeneID" id="58003886"/>